<proteinExistence type="predicted"/>
<keyword evidence="1" id="KW-0378">Hydrolase</keyword>
<dbReference type="PANTHER" id="PTHR11014:SF63">
    <property type="entry name" value="METALLOPEPTIDASE, PUTATIVE (AFU_ORTHOLOGUE AFUA_6G09600)-RELATED"/>
    <property type="match status" value="1"/>
</dbReference>
<keyword evidence="4" id="KW-1185">Reference proteome</keyword>
<organism evidence="3 4">
    <name type="scientific">Uliginosibacterium paludis</name>
    <dbReference type="NCBI Taxonomy" id="1615952"/>
    <lineage>
        <taxon>Bacteria</taxon>
        <taxon>Pseudomonadati</taxon>
        <taxon>Pseudomonadota</taxon>
        <taxon>Betaproteobacteria</taxon>
        <taxon>Rhodocyclales</taxon>
        <taxon>Zoogloeaceae</taxon>
        <taxon>Uliginosibacterium</taxon>
    </lineage>
</organism>
<comment type="caution">
    <text evidence="3">The sequence shown here is derived from an EMBL/GenBank/DDBJ whole genome shotgun (WGS) entry which is preliminary data.</text>
</comment>
<dbReference type="InterPro" id="IPR017439">
    <property type="entry name" value="Amidohydrolase"/>
</dbReference>
<dbReference type="Proteomes" id="UP001548590">
    <property type="component" value="Unassembled WGS sequence"/>
</dbReference>
<dbReference type="SUPFAM" id="SSF53187">
    <property type="entry name" value="Zn-dependent exopeptidases"/>
    <property type="match status" value="1"/>
</dbReference>
<dbReference type="InterPro" id="IPR011650">
    <property type="entry name" value="Peptidase_M20_dimer"/>
</dbReference>
<dbReference type="SUPFAM" id="SSF55031">
    <property type="entry name" value="Bacterial exopeptidase dimerisation domain"/>
    <property type="match status" value="1"/>
</dbReference>
<dbReference type="PIRSF" id="PIRSF005962">
    <property type="entry name" value="Pept_M20D_amidohydro"/>
    <property type="match status" value="1"/>
</dbReference>
<dbReference type="EMBL" id="JBEWLZ010000004">
    <property type="protein sequence ID" value="MET1489902.1"/>
    <property type="molecule type" value="Genomic_DNA"/>
</dbReference>
<evidence type="ECO:0000256" key="1">
    <source>
        <dbReference type="ARBA" id="ARBA00022801"/>
    </source>
</evidence>
<name>A0ABV2CR09_9RHOO</name>
<dbReference type="Pfam" id="PF07687">
    <property type="entry name" value="M20_dimer"/>
    <property type="match status" value="1"/>
</dbReference>
<dbReference type="NCBIfam" id="TIGR01891">
    <property type="entry name" value="amidohydrolases"/>
    <property type="match status" value="1"/>
</dbReference>
<dbReference type="RefSeq" id="WP_345923215.1">
    <property type="nucleotide sequence ID" value="NZ_JBDIVF010000001.1"/>
</dbReference>
<dbReference type="PANTHER" id="PTHR11014">
    <property type="entry name" value="PEPTIDASE M20 FAMILY MEMBER"/>
    <property type="match status" value="1"/>
</dbReference>
<evidence type="ECO:0000259" key="2">
    <source>
        <dbReference type="Pfam" id="PF07687"/>
    </source>
</evidence>
<protein>
    <submittedName>
        <fullName evidence="3">M20 aminoacylase family protein</fullName>
    </submittedName>
</protein>
<dbReference type="Gene3D" id="3.30.70.360">
    <property type="match status" value="1"/>
</dbReference>
<dbReference type="InterPro" id="IPR002933">
    <property type="entry name" value="Peptidase_M20"/>
</dbReference>
<dbReference type="CDD" id="cd05666">
    <property type="entry name" value="M20_Acy1-like"/>
    <property type="match status" value="1"/>
</dbReference>
<dbReference type="Pfam" id="PF01546">
    <property type="entry name" value="Peptidase_M20"/>
    <property type="match status" value="1"/>
</dbReference>
<accession>A0ABV2CR09</accession>
<gene>
    <name evidence="3" type="ORF">ABVT11_08690</name>
</gene>
<sequence>MQIIPEIAARRAALTAIRHDIHAHPELGFEEHRTAALVATELERCAIEVHRNIGKTGVVGVLKRGQSSRCIGLRADMDALPISEAADHAHRSTHAGCMHACGHDGHTAMLLGAAAHLAERGEFDGTLVFIFQPAEEGRGGAAAMIADGFFERFPVQQVFGMHNWPGMALGRFGVTPGPVMASADRFDITITGHGGHAAMPHLTIDPVVAGAALVTALQSVVSRNTDPLDSAVLTVTRFNAGDAYNVIPHTATLCGTTRALRPAVREATWQRLLRVCDGVAAAYGVKIEARLNAGGYPPTVNTVAEARLCREVASALVGAAQVDWDLPPSMGAEDFSHFLEHRPGCYVWIGNGPGEGGCTLHNPRYDFNDDNLVLGASYWVKLAEHLLPPA</sequence>
<dbReference type="InterPro" id="IPR036264">
    <property type="entry name" value="Bact_exopeptidase_dim_dom"/>
</dbReference>
<feature type="domain" description="Peptidase M20 dimerisation" evidence="2">
    <location>
        <begin position="185"/>
        <end position="277"/>
    </location>
</feature>
<dbReference type="Gene3D" id="3.40.630.10">
    <property type="entry name" value="Zn peptidases"/>
    <property type="match status" value="1"/>
</dbReference>
<evidence type="ECO:0000313" key="4">
    <source>
        <dbReference type="Proteomes" id="UP001548590"/>
    </source>
</evidence>
<evidence type="ECO:0000313" key="3">
    <source>
        <dbReference type="EMBL" id="MET1489902.1"/>
    </source>
</evidence>
<reference evidence="3 4" key="1">
    <citation type="submission" date="2024-07" db="EMBL/GenBank/DDBJ databases">
        <title>Uliginosibacterium paludis KCTC:42655.</title>
        <authorList>
            <person name="Kim M.K."/>
        </authorList>
    </citation>
    <scope>NUCLEOTIDE SEQUENCE [LARGE SCALE GENOMIC DNA]</scope>
    <source>
        <strain evidence="3 4">KCTC 42655</strain>
    </source>
</reference>